<dbReference type="SUPFAM" id="SSF46626">
    <property type="entry name" value="Cytochrome c"/>
    <property type="match status" value="2"/>
</dbReference>
<dbReference type="Pfam" id="PF00034">
    <property type="entry name" value="Cytochrom_C"/>
    <property type="match status" value="2"/>
</dbReference>
<evidence type="ECO:0000256" key="2">
    <source>
        <dbReference type="ARBA" id="ARBA00022723"/>
    </source>
</evidence>
<evidence type="ECO:0000256" key="3">
    <source>
        <dbReference type="ARBA" id="ARBA00023004"/>
    </source>
</evidence>
<dbReference type="Gene3D" id="1.10.760.10">
    <property type="entry name" value="Cytochrome c-like domain"/>
    <property type="match status" value="2"/>
</dbReference>
<reference evidence="6 7" key="1">
    <citation type="journal article" date="2016" name="Front. Microbiol.">
        <title>Fuerstia marisgermanicae gen. nov., sp. nov., an Unusual Member of the Phylum Planctomycetes from the German Wadden Sea.</title>
        <authorList>
            <person name="Kohn T."/>
            <person name="Heuer A."/>
            <person name="Jogler M."/>
            <person name="Vollmers J."/>
            <person name="Boedeker C."/>
            <person name="Bunk B."/>
            <person name="Rast P."/>
            <person name="Borchert D."/>
            <person name="Glockner I."/>
            <person name="Freese H.M."/>
            <person name="Klenk H.P."/>
            <person name="Overmann J."/>
            <person name="Kaster A.K."/>
            <person name="Rohde M."/>
            <person name="Wiegand S."/>
            <person name="Jogler C."/>
        </authorList>
    </citation>
    <scope>NUCLEOTIDE SEQUENCE [LARGE SCALE GENOMIC DNA]</scope>
    <source>
        <strain evidence="6 7">NH11</strain>
    </source>
</reference>
<organism evidence="6 7">
    <name type="scientific">Fuerstiella marisgermanici</name>
    <dbReference type="NCBI Taxonomy" id="1891926"/>
    <lineage>
        <taxon>Bacteria</taxon>
        <taxon>Pseudomonadati</taxon>
        <taxon>Planctomycetota</taxon>
        <taxon>Planctomycetia</taxon>
        <taxon>Planctomycetales</taxon>
        <taxon>Planctomycetaceae</taxon>
        <taxon>Fuerstiella</taxon>
    </lineage>
</organism>
<feature type="domain" description="Cytochrome c" evidence="5">
    <location>
        <begin position="94"/>
        <end position="188"/>
    </location>
</feature>
<protein>
    <submittedName>
        <fullName evidence="6">Putative bifunctional cbb3-type cytochrome c oxidase subunit II/cytochrome c</fullName>
    </submittedName>
</protein>
<keyword evidence="3 4" id="KW-0408">Iron</keyword>
<dbReference type="InterPro" id="IPR036909">
    <property type="entry name" value="Cyt_c-like_dom_sf"/>
</dbReference>
<proteinExistence type="predicted"/>
<dbReference type="KEGG" id="fmr:Fuma_01596"/>
<dbReference type="GO" id="GO:0020037">
    <property type="term" value="F:heme binding"/>
    <property type="evidence" value="ECO:0007669"/>
    <property type="project" value="InterPro"/>
</dbReference>
<name>A0A1P8WD42_9PLAN</name>
<sequence length="365" mass="40876">MPTSNNVRIDSERSIYGKPLMRLFTIPIATALMSLTLSGCERAEPIRWTSSELVSELPDEALREQLVGIVNENSGSAREPRMISESKDDFDFNLHLKHGQQVYMKRCVQCHGVSGDGNGEAAKYLYPKPRDYTRGIFKFTSTPYGNKPRREDLIAVVRRGVTGTSMPRFNRIKDKDVNAVVDYVMVLAQRGELEYQLAMEAEAAEELDEDFIPEFIEDVVNRWQTAKTSLTQPLTPQPELTEARAKQGREAFLSKGCSKCHGDDGRGHTKDNIGKDSWGHATRAADLTSGMLHGGQEPIDIYRRILNGINGTPMPGFKSSLQSEPETIWNLVAYVLEVSNRRRYGTKIPAGLMKPYDQGASEETE</sequence>
<keyword evidence="1 4" id="KW-0349">Heme</keyword>
<evidence type="ECO:0000313" key="7">
    <source>
        <dbReference type="Proteomes" id="UP000187735"/>
    </source>
</evidence>
<dbReference type="PANTHER" id="PTHR33751:SF1">
    <property type="entry name" value="CBB3-TYPE CYTOCHROME C OXIDASE SUBUNIT FIXP"/>
    <property type="match status" value="1"/>
</dbReference>
<dbReference type="GO" id="GO:0046872">
    <property type="term" value="F:metal ion binding"/>
    <property type="evidence" value="ECO:0007669"/>
    <property type="project" value="UniProtKB-KW"/>
</dbReference>
<gene>
    <name evidence="6" type="ORF">Fuma_01596</name>
</gene>
<dbReference type="GO" id="GO:0009055">
    <property type="term" value="F:electron transfer activity"/>
    <property type="evidence" value="ECO:0007669"/>
    <property type="project" value="InterPro"/>
</dbReference>
<dbReference type="PANTHER" id="PTHR33751">
    <property type="entry name" value="CBB3-TYPE CYTOCHROME C OXIDASE SUBUNIT FIXP"/>
    <property type="match status" value="1"/>
</dbReference>
<dbReference type="AlphaFoldDB" id="A0A1P8WD42"/>
<keyword evidence="2 4" id="KW-0479">Metal-binding</keyword>
<dbReference type="Proteomes" id="UP000187735">
    <property type="component" value="Chromosome"/>
</dbReference>
<evidence type="ECO:0000256" key="1">
    <source>
        <dbReference type="ARBA" id="ARBA00022617"/>
    </source>
</evidence>
<dbReference type="InterPro" id="IPR009056">
    <property type="entry name" value="Cyt_c-like_dom"/>
</dbReference>
<dbReference type="STRING" id="1891926.Fuma_01596"/>
<evidence type="ECO:0000313" key="6">
    <source>
        <dbReference type="EMBL" id="APZ91995.1"/>
    </source>
</evidence>
<feature type="domain" description="Cytochrome c" evidence="5">
    <location>
        <begin position="243"/>
        <end position="339"/>
    </location>
</feature>
<evidence type="ECO:0000256" key="4">
    <source>
        <dbReference type="PROSITE-ProRule" id="PRU00433"/>
    </source>
</evidence>
<dbReference type="PROSITE" id="PS51007">
    <property type="entry name" value="CYTC"/>
    <property type="match status" value="2"/>
</dbReference>
<accession>A0A1P8WD42</accession>
<dbReference type="EMBL" id="CP017641">
    <property type="protein sequence ID" value="APZ91995.1"/>
    <property type="molecule type" value="Genomic_DNA"/>
</dbReference>
<evidence type="ECO:0000259" key="5">
    <source>
        <dbReference type="PROSITE" id="PS51007"/>
    </source>
</evidence>
<keyword evidence="7" id="KW-1185">Reference proteome</keyword>
<dbReference type="InterPro" id="IPR050597">
    <property type="entry name" value="Cytochrome_c_Oxidase_Subunit"/>
</dbReference>